<dbReference type="AlphaFoldDB" id="A0A2P4UFE7"/>
<accession>A0A2P4UFE7</accession>
<evidence type="ECO:0000256" key="1">
    <source>
        <dbReference type="SAM" id="Phobius"/>
    </source>
</evidence>
<feature type="transmembrane region" description="Helical" evidence="1">
    <location>
        <begin position="50"/>
        <end position="69"/>
    </location>
</feature>
<comment type="caution">
    <text evidence="2">The sequence shown here is derived from an EMBL/GenBank/DDBJ whole genome shotgun (WGS) entry which is preliminary data.</text>
</comment>
<dbReference type="RefSeq" id="WP_103562953.1">
    <property type="nucleotide sequence ID" value="NZ_MTBP01000002.1"/>
</dbReference>
<evidence type="ECO:0000313" key="3">
    <source>
        <dbReference type="Proteomes" id="UP000242367"/>
    </source>
</evidence>
<reference evidence="2 3" key="1">
    <citation type="journal article" date="2017" name="Chemistry">
        <title>Isolation, Biosynthesis and Chemical Modifications of Rubterolones A-F: Rare Tropolone Alkaloids from Actinomadura sp. 5-2.</title>
        <authorList>
            <person name="Guo H."/>
            <person name="Benndorf R."/>
            <person name="Leichnitz D."/>
            <person name="Klassen J.L."/>
            <person name="Vollmers J."/>
            <person name="Gorls H."/>
            <person name="Steinacker M."/>
            <person name="Weigel C."/>
            <person name="Dahse H.M."/>
            <person name="Kaster A.K."/>
            <person name="de Beer Z.W."/>
            <person name="Poulsen M."/>
            <person name="Beemelmanns C."/>
        </authorList>
    </citation>
    <scope>NUCLEOTIDE SEQUENCE [LARGE SCALE GENOMIC DNA]</scope>
    <source>
        <strain evidence="2 3">5-2</strain>
    </source>
</reference>
<proteinExistence type="predicted"/>
<name>A0A2P4UFE7_9ACTN</name>
<protein>
    <submittedName>
        <fullName evidence="2">Uncharacterized protein</fullName>
    </submittedName>
</protein>
<gene>
    <name evidence="2" type="ORF">BTM25_23630</name>
</gene>
<keyword evidence="1" id="KW-0812">Transmembrane</keyword>
<dbReference type="EMBL" id="MTBP01000002">
    <property type="protein sequence ID" value="POM23742.1"/>
    <property type="molecule type" value="Genomic_DNA"/>
</dbReference>
<dbReference type="Proteomes" id="UP000242367">
    <property type="component" value="Unassembled WGS sequence"/>
</dbReference>
<keyword evidence="1" id="KW-1133">Transmembrane helix</keyword>
<keyword evidence="3" id="KW-1185">Reference proteome</keyword>
<organism evidence="2 3">
    <name type="scientific">Actinomadura rubteroloni</name>
    <dbReference type="NCBI Taxonomy" id="1926885"/>
    <lineage>
        <taxon>Bacteria</taxon>
        <taxon>Bacillati</taxon>
        <taxon>Actinomycetota</taxon>
        <taxon>Actinomycetes</taxon>
        <taxon>Streptosporangiales</taxon>
        <taxon>Thermomonosporaceae</taxon>
        <taxon>Actinomadura</taxon>
    </lineage>
</organism>
<evidence type="ECO:0000313" key="2">
    <source>
        <dbReference type="EMBL" id="POM23742.1"/>
    </source>
</evidence>
<sequence length="71" mass="7630">MNVNGLLIVALAALCVCLGMTWERARHALFDAPPLRRRAAELSAAAFRDRASTLLIVTGCGLVVLAVAWPR</sequence>
<keyword evidence="1" id="KW-0472">Membrane</keyword>